<dbReference type="InterPro" id="IPR012727">
    <property type="entry name" value="Gly_oxidase_ThiO"/>
</dbReference>
<keyword evidence="2" id="KW-0784">Thiamine biosynthesis</keyword>
<keyword evidence="6" id="KW-1185">Reference proteome</keyword>
<evidence type="ECO:0000259" key="4">
    <source>
        <dbReference type="Pfam" id="PF01266"/>
    </source>
</evidence>
<dbReference type="PANTHER" id="PTHR13847">
    <property type="entry name" value="SARCOSINE DEHYDROGENASE-RELATED"/>
    <property type="match status" value="1"/>
</dbReference>
<sequence>MLPNSCEVLVIGGGVVGLSIAYELAVREAGSDIVVVDRQTPGQEASWAGAGILPPGSWYDDHPALEQLAAISGKMNAEWTQRLAETTGIDNQLTTLGALHLANTTAQHSRLSAKFSHWRTLGIRVESVELDQIDDLEPNLNTDGALAAFHVPGEASIHNRQHCQALVAACESLGVRICHPAEVQQIVRTGNHAEQVETSAGSISVGHVILAAGAWSPVVAESLDLRISVRPVRGQMLSFGPLEQLPLRGIVHRGDQYMVPRVDGRLLVGSTVEEAGFEKCTTATGTGSLEEFARQLVPELQQQAISDRWAGLRPASEDGLPYIGRVPGVHNTIVAAGHYRSGLQMASGTAAAVADLITGETPQLRLEPFRLNR</sequence>
<dbReference type="SUPFAM" id="SSF54373">
    <property type="entry name" value="FAD-linked reductases, C-terminal domain"/>
    <property type="match status" value="1"/>
</dbReference>
<feature type="domain" description="FAD dependent oxidoreductase" evidence="4">
    <location>
        <begin position="8"/>
        <end position="356"/>
    </location>
</feature>
<dbReference type="PANTHER" id="PTHR13847:SF289">
    <property type="entry name" value="GLYCINE OXIDASE"/>
    <property type="match status" value="1"/>
</dbReference>
<evidence type="ECO:0000256" key="3">
    <source>
        <dbReference type="ARBA" id="ARBA00023002"/>
    </source>
</evidence>
<comment type="pathway">
    <text evidence="1">Cofactor biosynthesis; thiamine diphosphate biosynthesis.</text>
</comment>
<accession>A0A9X2FAK2</accession>
<dbReference type="GO" id="GO:0050660">
    <property type="term" value="F:flavin adenine dinucleotide binding"/>
    <property type="evidence" value="ECO:0007669"/>
    <property type="project" value="InterPro"/>
</dbReference>
<reference evidence="5" key="1">
    <citation type="submission" date="2022-06" db="EMBL/GenBank/DDBJ databases">
        <title>Aeoliella straminimaris, a novel planctomycete from sediments.</title>
        <authorList>
            <person name="Vitorino I.R."/>
            <person name="Lage O.M."/>
        </authorList>
    </citation>
    <scope>NUCLEOTIDE SEQUENCE</scope>
    <source>
        <strain evidence="5">ICT_H6.2</strain>
    </source>
</reference>
<dbReference type="Pfam" id="PF01266">
    <property type="entry name" value="DAO"/>
    <property type="match status" value="1"/>
</dbReference>
<keyword evidence="3 5" id="KW-0560">Oxidoreductase</keyword>
<dbReference type="Proteomes" id="UP001155241">
    <property type="component" value="Unassembled WGS sequence"/>
</dbReference>
<protein>
    <submittedName>
        <fullName evidence="5">Glycine oxidase ThiO</fullName>
        <ecNumber evidence="5">1.4.3.19</ecNumber>
    </submittedName>
</protein>
<evidence type="ECO:0000256" key="2">
    <source>
        <dbReference type="ARBA" id="ARBA00022977"/>
    </source>
</evidence>
<dbReference type="AlphaFoldDB" id="A0A9X2FAK2"/>
<dbReference type="NCBIfam" id="TIGR02352">
    <property type="entry name" value="thiamin_ThiO"/>
    <property type="match status" value="1"/>
</dbReference>
<dbReference type="Gene3D" id="3.50.50.60">
    <property type="entry name" value="FAD/NAD(P)-binding domain"/>
    <property type="match status" value="1"/>
</dbReference>
<gene>
    <name evidence="5" type="primary">thiO</name>
    <name evidence="5" type="ORF">NG895_15570</name>
</gene>
<dbReference type="GO" id="GO:0043799">
    <property type="term" value="F:glycine oxidase activity"/>
    <property type="evidence" value="ECO:0007669"/>
    <property type="project" value="UniProtKB-EC"/>
</dbReference>
<evidence type="ECO:0000313" key="5">
    <source>
        <dbReference type="EMBL" id="MCO6045330.1"/>
    </source>
</evidence>
<dbReference type="EMBL" id="JAMXLR010000055">
    <property type="protein sequence ID" value="MCO6045330.1"/>
    <property type="molecule type" value="Genomic_DNA"/>
</dbReference>
<dbReference type="GO" id="GO:0009228">
    <property type="term" value="P:thiamine biosynthetic process"/>
    <property type="evidence" value="ECO:0007669"/>
    <property type="project" value="UniProtKB-KW"/>
</dbReference>
<name>A0A9X2FAK2_9BACT</name>
<dbReference type="Gene3D" id="3.30.9.10">
    <property type="entry name" value="D-Amino Acid Oxidase, subunit A, domain 2"/>
    <property type="match status" value="1"/>
</dbReference>
<dbReference type="InterPro" id="IPR006076">
    <property type="entry name" value="FAD-dep_OxRdtase"/>
</dbReference>
<evidence type="ECO:0000313" key="6">
    <source>
        <dbReference type="Proteomes" id="UP001155241"/>
    </source>
</evidence>
<evidence type="ECO:0000256" key="1">
    <source>
        <dbReference type="ARBA" id="ARBA00004948"/>
    </source>
</evidence>
<dbReference type="RefSeq" id="WP_252853659.1">
    <property type="nucleotide sequence ID" value="NZ_JAMXLR010000055.1"/>
</dbReference>
<dbReference type="EC" id="1.4.3.19" evidence="5"/>
<organism evidence="5 6">
    <name type="scientific">Aeoliella straminimaris</name>
    <dbReference type="NCBI Taxonomy" id="2954799"/>
    <lineage>
        <taxon>Bacteria</taxon>
        <taxon>Pseudomonadati</taxon>
        <taxon>Planctomycetota</taxon>
        <taxon>Planctomycetia</taxon>
        <taxon>Pirellulales</taxon>
        <taxon>Lacipirellulaceae</taxon>
        <taxon>Aeoliella</taxon>
    </lineage>
</organism>
<dbReference type="InterPro" id="IPR036188">
    <property type="entry name" value="FAD/NAD-bd_sf"/>
</dbReference>
<proteinExistence type="predicted"/>
<dbReference type="SUPFAM" id="SSF51905">
    <property type="entry name" value="FAD/NAD(P)-binding domain"/>
    <property type="match status" value="1"/>
</dbReference>
<comment type="caution">
    <text evidence="5">The sequence shown here is derived from an EMBL/GenBank/DDBJ whole genome shotgun (WGS) entry which is preliminary data.</text>
</comment>
<dbReference type="GO" id="GO:0005737">
    <property type="term" value="C:cytoplasm"/>
    <property type="evidence" value="ECO:0007669"/>
    <property type="project" value="TreeGrafter"/>
</dbReference>